<keyword evidence="7" id="KW-1185">Reference proteome</keyword>
<name>A0A2U1CQT5_9BURK</name>
<dbReference type="Pfam" id="PF01494">
    <property type="entry name" value="FAD_binding_3"/>
    <property type="match status" value="1"/>
</dbReference>
<dbReference type="Proteomes" id="UP000246145">
    <property type="component" value="Unassembled WGS sequence"/>
</dbReference>
<dbReference type="InterPro" id="IPR002938">
    <property type="entry name" value="FAD-bd"/>
</dbReference>
<dbReference type="PANTHER" id="PTHR43004">
    <property type="entry name" value="TRK SYSTEM POTASSIUM UPTAKE PROTEIN"/>
    <property type="match status" value="1"/>
</dbReference>
<keyword evidence="2" id="KW-0285">Flavoprotein</keyword>
<comment type="cofactor">
    <cofactor evidence="1">
        <name>FAD</name>
        <dbReference type="ChEBI" id="CHEBI:57692"/>
    </cofactor>
</comment>
<dbReference type="Gene3D" id="3.40.30.120">
    <property type="match status" value="1"/>
</dbReference>
<evidence type="ECO:0000256" key="1">
    <source>
        <dbReference type="ARBA" id="ARBA00001974"/>
    </source>
</evidence>
<dbReference type="Gene3D" id="3.30.9.10">
    <property type="entry name" value="D-Amino Acid Oxidase, subunit A, domain 2"/>
    <property type="match status" value="1"/>
</dbReference>
<proteinExistence type="predicted"/>
<organism evidence="6 7">
    <name type="scientific">Pusillimonas noertemannii</name>
    <dbReference type="NCBI Taxonomy" id="305977"/>
    <lineage>
        <taxon>Bacteria</taxon>
        <taxon>Pseudomonadati</taxon>
        <taxon>Pseudomonadota</taxon>
        <taxon>Betaproteobacteria</taxon>
        <taxon>Burkholderiales</taxon>
        <taxon>Alcaligenaceae</taxon>
        <taxon>Pusillimonas</taxon>
    </lineage>
</organism>
<dbReference type="GO" id="GO:0016709">
    <property type="term" value="F:oxidoreductase activity, acting on paired donors, with incorporation or reduction of molecular oxygen, NAD(P)H as one donor, and incorporation of one atom of oxygen"/>
    <property type="evidence" value="ECO:0007669"/>
    <property type="project" value="UniProtKB-ARBA"/>
</dbReference>
<evidence type="ECO:0000256" key="2">
    <source>
        <dbReference type="ARBA" id="ARBA00022630"/>
    </source>
</evidence>
<dbReference type="AlphaFoldDB" id="A0A2U1CQT5"/>
<gene>
    <name evidence="6" type="ORF">C7440_0649</name>
</gene>
<dbReference type="EMBL" id="QEKO01000001">
    <property type="protein sequence ID" value="PVY68257.1"/>
    <property type="molecule type" value="Genomic_DNA"/>
</dbReference>
<dbReference type="GO" id="GO:0071949">
    <property type="term" value="F:FAD binding"/>
    <property type="evidence" value="ECO:0007669"/>
    <property type="project" value="InterPro"/>
</dbReference>
<dbReference type="OrthoDB" id="3443359at2"/>
<comment type="caution">
    <text evidence="6">The sequence shown here is derived from an EMBL/GenBank/DDBJ whole genome shotgun (WGS) entry which is preliminary data.</text>
</comment>
<evidence type="ECO:0000259" key="5">
    <source>
        <dbReference type="Pfam" id="PF01494"/>
    </source>
</evidence>
<dbReference type="InterPro" id="IPR050641">
    <property type="entry name" value="RIFMO-like"/>
</dbReference>
<accession>A0A2U1CQT5</accession>
<protein>
    <submittedName>
        <fullName evidence="6">2-polyprenyl-6-methoxyphenol hydroxylase-like FAD-dependent oxidoreductase</fullName>
    </submittedName>
</protein>
<reference evidence="6 7" key="1">
    <citation type="submission" date="2018-04" db="EMBL/GenBank/DDBJ databases">
        <title>Genomic Encyclopedia of Type Strains, Phase IV (KMG-IV): sequencing the most valuable type-strain genomes for metagenomic binning, comparative biology and taxonomic classification.</title>
        <authorList>
            <person name="Goeker M."/>
        </authorList>
    </citation>
    <scope>NUCLEOTIDE SEQUENCE [LARGE SCALE GENOMIC DNA]</scope>
    <source>
        <strain evidence="6 7">DSM 10065</strain>
    </source>
</reference>
<evidence type="ECO:0000256" key="4">
    <source>
        <dbReference type="SAM" id="MobiDB-lite"/>
    </source>
</evidence>
<keyword evidence="3" id="KW-0274">FAD</keyword>
<dbReference type="PRINTS" id="PR00420">
    <property type="entry name" value="RNGMNOXGNASE"/>
</dbReference>
<dbReference type="PANTHER" id="PTHR43004:SF19">
    <property type="entry name" value="BINDING MONOOXYGENASE, PUTATIVE (JCVI)-RELATED"/>
    <property type="match status" value="1"/>
</dbReference>
<evidence type="ECO:0000256" key="3">
    <source>
        <dbReference type="ARBA" id="ARBA00022827"/>
    </source>
</evidence>
<sequence length="571" mass="63709">MPRLRQTLGKEMHNYEVIIVGAGPVGTAVAIELGRRDIRCLVLEQTDGIFRDPRMHAINVRSMEVIRQWGQEGQLRDCGWPKDHPQDVTFITSLTGYELGRIEWPSIARCRPPVQSPTFAQRCPQSWFNPILHRHAATFPSVDIRWLTHAIAVEQDEHGVRVRAERLEDGRTEVFEAAYLVACDGARSEIRESLGIERDMSDVYGYSAESTFVSEELAELSKPRLAGRYTPVSEKGISASLLPHNGRDTYRMTIMADPGKVDEARMTDAIFACAGRPIAFTYTSGVLPWVNREAIAKRFRQGRIFLAGDAAHTMPPTGGFGFNTGLLDAHDLGWKLAACLQGWGGPKLLDSYEIERQEASRRTANMAGQIYKEWFAVAPLLKQKGHLLTEPSEEGESARSEVGKLLTHTFRQEFNPLGAALGYRYNNSPICVGDGSLETVDSIVEYVQTARPGHRMPHAWLDDGRSTHDLLANTLTLIDFTDEQQYIQKFDAVARTLNVPLATVALSDKRIADLFECRAAIVRPDAHVAWRSGSLEDPQDVLRIVTGNGREETSEGGQPVFVHTDGKRYQT</sequence>
<evidence type="ECO:0000313" key="7">
    <source>
        <dbReference type="Proteomes" id="UP000246145"/>
    </source>
</evidence>
<dbReference type="SUPFAM" id="SSF51905">
    <property type="entry name" value="FAD/NAD(P)-binding domain"/>
    <property type="match status" value="1"/>
</dbReference>
<feature type="domain" description="FAD-binding" evidence="5">
    <location>
        <begin position="15"/>
        <end position="364"/>
    </location>
</feature>
<dbReference type="Gene3D" id="3.50.50.60">
    <property type="entry name" value="FAD/NAD(P)-binding domain"/>
    <property type="match status" value="1"/>
</dbReference>
<dbReference type="InterPro" id="IPR036188">
    <property type="entry name" value="FAD/NAD-bd_sf"/>
</dbReference>
<dbReference type="NCBIfam" id="NF004780">
    <property type="entry name" value="PRK06126.1"/>
    <property type="match status" value="1"/>
</dbReference>
<dbReference type="Pfam" id="PF21274">
    <property type="entry name" value="Rng_hyd_C"/>
    <property type="match status" value="1"/>
</dbReference>
<evidence type="ECO:0000313" key="6">
    <source>
        <dbReference type="EMBL" id="PVY68257.1"/>
    </source>
</evidence>
<feature type="region of interest" description="Disordered" evidence="4">
    <location>
        <begin position="549"/>
        <end position="571"/>
    </location>
</feature>